<dbReference type="Proteomes" id="UP001221898">
    <property type="component" value="Unassembled WGS sequence"/>
</dbReference>
<protein>
    <submittedName>
        <fullName evidence="1">Uncharacterized protein</fullName>
    </submittedName>
</protein>
<dbReference type="AlphaFoldDB" id="A0AAD7W2H6"/>
<organism evidence="1 2">
    <name type="scientific">Aldrovandia affinis</name>
    <dbReference type="NCBI Taxonomy" id="143900"/>
    <lineage>
        <taxon>Eukaryota</taxon>
        <taxon>Metazoa</taxon>
        <taxon>Chordata</taxon>
        <taxon>Craniata</taxon>
        <taxon>Vertebrata</taxon>
        <taxon>Euteleostomi</taxon>
        <taxon>Actinopterygii</taxon>
        <taxon>Neopterygii</taxon>
        <taxon>Teleostei</taxon>
        <taxon>Notacanthiformes</taxon>
        <taxon>Halosauridae</taxon>
        <taxon>Aldrovandia</taxon>
    </lineage>
</organism>
<evidence type="ECO:0000313" key="2">
    <source>
        <dbReference type="Proteomes" id="UP001221898"/>
    </source>
</evidence>
<sequence length="113" mass="12303">MSNLASSTPSAVLDLSYIMTTNFSKVFRSSSSTTGGYWLSLLKTLEASSQTSQVCQADFFPLPRNAESDIAASEGMEEEHPFALFCKSATQVMYRNPPQVLSLAKGNPQLLQT</sequence>
<accession>A0AAD7W2H6</accession>
<proteinExistence type="predicted"/>
<dbReference type="EMBL" id="JAINUG010000386">
    <property type="protein sequence ID" value="KAJ8372799.1"/>
    <property type="molecule type" value="Genomic_DNA"/>
</dbReference>
<name>A0AAD7W2H6_9TELE</name>
<comment type="caution">
    <text evidence="1">The sequence shown here is derived from an EMBL/GenBank/DDBJ whole genome shotgun (WGS) entry which is preliminary data.</text>
</comment>
<evidence type="ECO:0000313" key="1">
    <source>
        <dbReference type="EMBL" id="KAJ8372799.1"/>
    </source>
</evidence>
<reference evidence="1" key="1">
    <citation type="journal article" date="2023" name="Science">
        <title>Genome structures resolve the early diversification of teleost fishes.</title>
        <authorList>
            <person name="Parey E."/>
            <person name="Louis A."/>
            <person name="Montfort J."/>
            <person name="Bouchez O."/>
            <person name="Roques C."/>
            <person name="Iampietro C."/>
            <person name="Lluch J."/>
            <person name="Castinel A."/>
            <person name="Donnadieu C."/>
            <person name="Desvignes T."/>
            <person name="Floi Bucao C."/>
            <person name="Jouanno E."/>
            <person name="Wen M."/>
            <person name="Mejri S."/>
            <person name="Dirks R."/>
            <person name="Jansen H."/>
            <person name="Henkel C."/>
            <person name="Chen W.J."/>
            <person name="Zahm M."/>
            <person name="Cabau C."/>
            <person name="Klopp C."/>
            <person name="Thompson A.W."/>
            <person name="Robinson-Rechavi M."/>
            <person name="Braasch I."/>
            <person name="Lecointre G."/>
            <person name="Bobe J."/>
            <person name="Postlethwait J.H."/>
            <person name="Berthelot C."/>
            <person name="Roest Crollius H."/>
            <person name="Guiguen Y."/>
        </authorList>
    </citation>
    <scope>NUCLEOTIDE SEQUENCE</scope>
    <source>
        <strain evidence="1">NC1722</strain>
    </source>
</reference>
<gene>
    <name evidence="1" type="ORF">AAFF_G00276940</name>
</gene>
<keyword evidence="2" id="KW-1185">Reference proteome</keyword>